<dbReference type="GO" id="GO:0043190">
    <property type="term" value="C:ATP-binding cassette (ABC) transporter complex"/>
    <property type="evidence" value="ECO:0007669"/>
    <property type="project" value="InterPro"/>
</dbReference>
<dbReference type="GO" id="GO:0042597">
    <property type="term" value="C:periplasmic space"/>
    <property type="evidence" value="ECO:0007669"/>
    <property type="project" value="UniProtKB-ARBA"/>
</dbReference>
<organism evidence="2 3">
    <name type="scientific">Sanguibacter antarcticus</name>
    <dbReference type="NCBI Taxonomy" id="372484"/>
    <lineage>
        <taxon>Bacteria</taxon>
        <taxon>Bacillati</taxon>
        <taxon>Actinomycetota</taxon>
        <taxon>Actinomycetes</taxon>
        <taxon>Micrococcales</taxon>
        <taxon>Sanguibacteraceae</taxon>
        <taxon>Sanguibacter</taxon>
    </lineage>
</organism>
<dbReference type="Gene3D" id="3.40.190.10">
    <property type="entry name" value="Periplasmic binding protein-like II"/>
    <property type="match status" value="1"/>
</dbReference>
<dbReference type="GO" id="GO:1904680">
    <property type="term" value="F:peptide transmembrane transporter activity"/>
    <property type="evidence" value="ECO:0007669"/>
    <property type="project" value="TreeGrafter"/>
</dbReference>
<dbReference type="Gene3D" id="3.10.105.10">
    <property type="entry name" value="Dipeptide-binding Protein, Domain 3"/>
    <property type="match status" value="1"/>
</dbReference>
<evidence type="ECO:0000259" key="1">
    <source>
        <dbReference type="Pfam" id="PF00496"/>
    </source>
</evidence>
<dbReference type="EMBL" id="PDJG01000001">
    <property type="protein sequence ID" value="PFG33763.1"/>
    <property type="molecule type" value="Genomic_DNA"/>
</dbReference>
<dbReference type="RefSeq" id="WP_245862306.1">
    <property type="nucleotide sequence ID" value="NZ_PDJG01000001.1"/>
</dbReference>
<dbReference type="AlphaFoldDB" id="A0A2A9E4J4"/>
<dbReference type="SUPFAM" id="SSF53850">
    <property type="entry name" value="Periplasmic binding protein-like II"/>
    <property type="match status" value="1"/>
</dbReference>
<proteinExistence type="predicted"/>
<dbReference type="PANTHER" id="PTHR30290:SF65">
    <property type="entry name" value="MONOACYL PHOSPHATIDYLINOSITOL TETRAMANNOSIDE-BINDING PROTEIN LPQW-RELATED"/>
    <property type="match status" value="1"/>
</dbReference>
<reference evidence="2 3" key="1">
    <citation type="submission" date="2017-10" db="EMBL/GenBank/DDBJ databases">
        <title>Sequencing the genomes of 1000 actinobacteria strains.</title>
        <authorList>
            <person name="Klenk H.-P."/>
        </authorList>
    </citation>
    <scope>NUCLEOTIDE SEQUENCE [LARGE SCALE GENOMIC DNA]</scope>
    <source>
        <strain evidence="2 3">DSM 18966</strain>
    </source>
</reference>
<dbReference type="InterPro" id="IPR000914">
    <property type="entry name" value="SBP_5_dom"/>
</dbReference>
<dbReference type="PANTHER" id="PTHR30290">
    <property type="entry name" value="PERIPLASMIC BINDING COMPONENT OF ABC TRANSPORTER"/>
    <property type="match status" value="1"/>
</dbReference>
<evidence type="ECO:0000313" key="3">
    <source>
        <dbReference type="Proteomes" id="UP000225548"/>
    </source>
</evidence>
<gene>
    <name evidence="2" type="ORF">ATL42_1650</name>
</gene>
<dbReference type="InterPro" id="IPR039424">
    <property type="entry name" value="SBP_5"/>
</dbReference>
<accession>A0A2A9E4J4</accession>
<keyword evidence="3" id="KW-1185">Reference proteome</keyword>
<sequence>MYTSVVNSRTSTSFAYFGTDGTIYSNPEFGTIEKLADDPLTVRYTINEDAVFSDGNPIDYDDMVLDWAIQTYTSGNTLYAENPECQLFNSVSGSYGEYVPNGPEGELGGKEFVVTFKNPYADWKLLVGGLGQWYPAHIVADQVGLGEDELTQAILDEDFETIQKAAEFFNTGWQNPSPGTLPDAALIPVAGPYTFGTWVAGQSITLEANDAYWGTPAATQRLTFRFADPSTHVQALANGDLNVIEPQPTVDTLTQLQAVPNATILTGDSLTWEHLDLNQKSGPFADNLAVREAFAMCVPRQQIVDNLVKPINPDAVVMNAREVFPFQDTYDEVLATSYDGRYDEVDLDGARAKIEESGVETPIEVRIGYSAGNARRADEVALIKSSCDQAGFTIVDASSSTFFDEGGERSKGDFEVALFAWAGSGQIASGGNIYATDAPQNWNWYSNSDVDAAWKTLEASVDPAVHLEQTKIIEKALWDDLHGIPVFAHPGLVGFDSSIQNVIKTSTQDQSVWNAEQWVR</sequence>
<evidence type="ECO:0000313" key="2">
    <source>
        <dbReference type="EMBL" id="PFG33763.1"/>
    </source>
</evidence>
<comment type="caution">
    <text evidence="2">The sequence shown here is derived from an EMBL/GenBank/DDBJ whole genome shotgun (WGS) entry which is preliminary data.</text>
</comment>
<dbReference type="GO" id="GO:0015833">
    <property type="term" value="P:peptide transport"/>
    <property type="evidence" value="ECO:0007669"/>
    <property type="project" value="TreeGrafter"/>
</dbReference>
<dbReference type="Proteomes" id="UP000225548">
    <property type="component" value="Unassembled WGS sequence"/>
</dbReference>
<feature type="domain" description="Solute-binding protein family 5" evidence="1">
    <location>
        <begin position="34"/>
        <end position="424"/>
    </location>
</feature>
<name>A0A2A9E4J4_9MICO</name>
<dbReference type="Pfam" id="PF00496">
    <property type="entry name" value="SBP_bac_5"/>
    <property type="match status" value="1"/>
</dbReference>
<dbReference type="PIRSF" id="PIRSF002741">
    <property type="entry name" value="MppA"/>
    <property type="match status" value="1"/>
</dbReference>
<dbReference type="InterPro" id="IPR030678">
    <property type="entry name" value="Peptide/Ni-bd"/>
</dbReference>
<protein>
    <submittedName>
        <fullName evidence="2">Peptide/nickel transport system substrate-binding protein</fullName>
    </submittedName>
</protein>